<dbReference type="Pfam" id="PF01459">
    <property type="entry name" value="Porin_3"/>
    <property type="match status" value="1"/>
</dbReference>
<dbReference type="InterPro" id="IPR023614">
    <property type="entry name" value="Porin_dom_sf"/>
</dbReference>
<dbReference type="GO" id="GO:0005741">
    <property type="term" value="C:mitochondrial outer membrane"/>
    <property type="evidence" value="ECO:0007669"/>
    <property type="project" value="InterPro"/>
</dbReference>
<dbReference type="PANTHER" id="PTHR11743:SF70">
    <property type="entry name" value="GH26960P-RELATED"/>
    <property type="match status" value="1"/>
</dbReference>
<name>A0AA38LP37_TAXCH</name>
<dbReference type="InterPro" id="IPR001925">
    <property type="entry name" value="Porin_Euk"/>
</dbReference>
<evidence type="ECO:0000313" key="3">
    <source>
        <dbReference type="Proteomes" id="UP000824469"/>
    </source>
</evidence>
<dbReference type="PANTHER" id="PTHR11743">
    <property type="entry name" value="VOLTAGE-DEPENDENT ANION-SELECTIVE CHANNEL"/>
    <property type="match status" value="1"/>
</dbReference>
<proteinExistence type="inferred from homology"/>
<dbReference type="Proteomes" id="UP000824469">
    <property type="component" value="Unassembled WGS sequence"/>
</dbReference>
<accession>A0AA38LP37</accession>
<comment type="caution">
    <text evidence="2">The sequence shown here is derived from an EMBL/GenBank/DDBJ whole genome shotgun (WGS) entry which is preliminary data.</text>
</comment>
<dbReference type="Gene3D" id="2.40.160.10">
    <property type="entry name" value="Porin"/>
    <property type="match status" value="1"/>
</dbReference>
<sequence>LFATVTIDEPTPGLKAICSFTVPDQRSGKVELQYLHDYVGITTSIGLTATPIVEASGVIGNEAVVVGGEVAFDTASGDLRKYNAGLSYVKPDFISSLQ</sequence>
<feature type="non-terminal residue" evidence="2">
    <location>
        <position position="1"/>
    </location>
</feature>
<keyword evidence="3" id="KW-1185">Reference proteome</keyword>
<dbReference type="OMA" id="CLNYYRR"/>
<dbReference type="AlphaFoldDB" id="A0AA38LP37"/>
<dbReference type="GO" id="GO:0008308">
    <property type="term" value="F:voltage-gated monoatomic anion channel activity"/>
    <property type="evidence" value="ECO:0007669"/>
    <property type="project" value="InterPro"/>
</dbReference>
<feature type="non-terminal residue" evidence="2">
    <location>
        <position position="98"/>
    </location>
</feature>
<dbReference type="EMBL" id="JAHRHJ020000001">
    <property type="protein sequence ID" value="KAH9330709.1"/>
    <property type="molecule type" value="Genomic_DNA"/>
</dbReference>
<comment type="similarity">
    <text evidence="1">Belongs to the eukaryotic mitochondrial porin (TC 1.B.8.1) family.</text>
</comment>
<evidence type="ECO:0000256" key="1">
    <source>
        <dbReference type="ARBA" id="ARBA00009624"/>
    </source>
</evidence>
<dbReference type="InterPro" id="IPR027246">
    <property type="entry name" value="Porin_Euk/Tom40"/>
</dbReference>
<protein>
    <submittedName>
        <fullName evidence="2">Uncharacterized protein</fullName>
    </submittedName>
</protein>
<reference evidence="2 3" key="1">
    <citation type="journal article" date="2021" name="Nat. Plants">
        <title>The Taxus genome provides insights into paclitaxel biosynthesis.</title>
        <authorList>
            <person name="Xiong X."/>
            <person name="Gou J."/>
            <person name="Liao Q."/>
            <person name="Li Y."/>
            <person name="Zhou Q."/>
            <person name="Bi G."/>
            <person name="Li C."/>
            <person name="Du R."/>
            <person name="Wang X."/>
            <person name="Sun T."/>
            <person name="Guo L."/>
            <person name="Liang H."/>
            <person name="Lu P."/>
            <person name="Wu Y."/>
            <person name="Zhang Z."/>
            <person name="Ro D.K."/>
            <person name="Shang Y."/>
            <person name="Huang S."/>
            <person name="Yan J."/>
        </authorList>
    </citation>
    <scope>NUCLEOTIDE SEQUENCE [LARGE SCALE GENOMIC DNA]</scope>
    <source>
        <strain evidence="2">Ta-2019</strain>
    </source>
</reference>
<gene>
    <name evidence="2" type="ORF">KI387_002817</name>
</gene>
<evidence type="ECO:0000313" key="2">
    <source>
        <dbReference type="EMBL" id="KAH9330709.1"/>
    </source>
</evidence>
<organism evidence="2 3">
    <name type="scientific">Taxus chinensis</name>
    <name type="common">Chinese yew</name>
    <name type="synonym">Taxus wallichiana var. chinensis</name>
    <dbReference type="NCBI Taxonomy" id="29808"/>
    <lineage>
        <taxon>Eukaryota</taxon>
        <taxon>Viridiplantae</taxon>
        <taxon>Streptophyta</taxon>
        <taxon>Embryophyta</taxon>
        <taxon>Tracheophyta</taxon>
        <taxon>Spermatophyta</taxon>
        <taxon>Pinopsida</taxon>
        <taxon>Pinidae</taxon>
        <taxon>Conifers II</taxon>
        <taxon>Cupressales</taxon>
        <taxon>Taxaceae</taxon>
        <taxon>Taxus</taxon>
    </lineage>
</organism>